<reference evidence="2" key="2">
    <citation type="submission" date="2021-04" db="EMBL/GenBank/DDBJ databases">
        <authorList>
            <person name="Gilroy R."/>
        </authorList>
    </citation>
    <scope>NUCLEOTIDE SEQUENCE</scope>
    <source>
        <strain evidence="2">ChiHjej13B12-4958</strain>
    </source>
</reference>
<dbReference type="Proteomes" id="UP000823858">
    <property type="component" value="Unassembled WGS sequence"/>
</dbReference>
<organism evidence="2 3">
    <name type="scientific">Candidatus Corynebacterium faecigallinarum</name>
    <dbReference type="NCBI Taxonomy" id="2838528"/>
    <lineage>
        <taxon>Bacteria</taxon>
        <taxon>Bacillati</taxon>
        <taxon>Actinomycetota</taxon>
        <taxon>Actinomycetes</taxon>
        <taxon>Mycobacteriales</taxon>
        <taxon>Corynebacteriaceae</taxon>
        <taxon>Corynebacterium</taxon>
    </lineage>
</organism>
<dbReference type="AlphaFoldDB" id="A0A9D2TR79"/>
<sequence>MSWLLACALGVIALIRPVVRIIATQAGYELSAAVPVLLTLGITVVWVVAVDSARTPSPVLTLMIAGVVYAVLSTGLSGVLSPILDGEFSGPPANPVAIIPMLLINAGWGLVAGGIALTFRRRVSPTALRRAPL</sequence>
<keyword evidence="1" id="KW-0812">Transmembrane</keyword>
<keyword evidence="1" id="KW-1133">Transmembrane helix</keyword>
<protein>
    <submittedName>
        <fullName evidence="2">Uncharacterized protein</fullName>
    </submittedName>
</protein>
<comment type="caution">
    <text evidence="2">The sequence shown here is derived from an EMBL/GenBank/DDBJ whole genome shotgun (WGS) entry which is preliminary data.</text>
</comment>
<evidence type="ECO:0000313" key="3">
    <source>
        <dbReference type="Proteomes" id="UP000823858"/>
    </source>
</evidence>
<feature type="transmembrane region" description="Helical" evidence="1">
    <location>
        <begin position="30"/>
        <end position="50"/>
    </location>
</feature>
<dbReference type="EMBL" id="DWVP01000024">
    <property type="protein sequence ID" value="HJC86175.1"/>
    <property type="molecule type" value="Genomic_DNA"/>
</dbReference>
<accession>A0A9D2TR79</accession>
<proteinExistence type="predicted"/>
<feature type="transmembrane region" description="Helical" evidence="1">
    <location>
        <begin position="62"/>
        <end position="84"/>
    </location>
</feature>
<name>A0A9D2TR79_9CORY</name>
<evidence type="ECO:0000256" key="1">
    <source>
        <dbReference type="SAM" id="Phobius"/>
    </source>
</evidence>
<feature type="transmembrane region" description="Helical" evidence="1">
    <location>
        <begin position="96"/>
        <end position="119"/>
    </location>
</feature>
<gene>
    <name evidence="2" type="ORF">H9751_11690</name>
</gene>
<keyword evidence="1" id="KW-0472">Membrane</keyword>
<reference evidence="2" key="1">
    <citation type="journal article" date="2021" name="PeerJ">
        <title>Extensive microbial diversity within the chicken gut microbiome revealed by metagenomics and culture.</title>
        <authorList>
            <person name="Gilroy R."/>
            <person name="Ravi A."/>
            <person name="Getino M."/>
            <person name="Pursley I."/>
            <person name="Horton D.L."/>
            <person name="Alikhan N.F."/>
            <person name="Baker D."/>
            <person name="Gharbi K."/>
            <person name="Hall N."/>
            <person name="Watson M."/>
            <person name="Adriaenssens E.M."/>
            <person name="Foster-Nyarko E."/>
            <person name="Jarju S."/>
            <person name="Secka A."/>
            <person name="Antonio M."/>
            <person name="Oren A."/>
            <person name="Chaudhuri R.R."/>
            <person name="La Ragione R."/>
            <person name="Hildebrand F."/>
            <person name="Pallen M.J."/>
        </authorList>
    </citation>
    <scope>NUCLEOTIDE SEQUENCE</scope>
    <source>
        <strain evidence="2">ChiHjej13B12-4958</strain>
    </source>
</reference>
<evidence type="ECO:0000313" key="2">
    <source>
        <dbReference type="EMBL" id="HJC86175.1"/>
    </source>
</evidence>